<gene>
    <name evidence="1" type="ORF">GGR37_004148</name>
</gene>
<dbReference type="Proteomes" id="UP000538566">
    <property type="component" value="Unassembled WGS sequence"/>
</dbReference>
<name>A0A7W7EW93_9SPHN</name>
<feature type="non-terminal residue" evidence="1">
    <location>
        <position position="86"/>
    </location>
</feature>
<protein>
    <submittedName>
        <fullName evidence="1">Uncharacterized protein</fullName>
    </submittedName>
</protein>
<reference evidence="1 2" key="1">
    <citation type="submission" date="2020-08" db="EMBL/GenBank/DDBJ databases">
        <title>Genomic Encyclopedia of Type Strains, Phase IV (KMG-IV): sequencing the most valuable type-strain genomes for metagenomic binning, comparative biology and taxonomic classification.</title>
        <authorList>
            <person name="Goeker M."/>
        </authorList>
    </citation>
    <scope>NUCLEOTIDE SEQUENCE [LARGE SCALE GENOMIC DNA]</scope>
    <source>
        <strain evidence="1 2">DSM 17507</strain>
    </source>
</reference>
<keyword evidence="2" id="KW-1185">Reference proteome</keyword>
<sequence>MQIGERKRFEMDPGCKVPLCTFANLPWTPPPFRAIARIEPVPQGINGMALAGARHMKALVCVKRVIDYNVKPRVKADGSGVDLANV</sequence>
<dbReference type="AlphaFoldDB" id="A0A7W7EW93"/>
<proteinExistence type="predicted"/>
<comment type="caution">
    <text evidence="1">The sequence shown here is derived from an EMBL/GenBank/DDBJ whole genome shotgun (WGS) entry which is preliminary data.</text>
</comment>
<accession>A0A7W7EW93</accession>
<dbReference type="EMBL" id="JACHOA010000015">
    <property type="protein sequence ID" value="MBB4615844.1"/>
    <property type="molecule type" value="Genomic_DNA"/>
</dbReference>
<organism evidence="1 2">
    <name type="scientific">Novosphingobium taihuense</name>
    <dbReference type="NCBI Taxonomy" id="260085"/>
    <lineage>
        <taxon>Bacteria</taxon>
        <taxon>Pseudomonadati</taxon>
        <taxon>Pseudomonadota</taxon>
        <taxon>Alphaproteobacteria</taxon>
        <taxon>Sphingomonadales</taxon>
        <taxon>Sphingomonadaceae</taxon>
        <taxon>Novosphingobium</taxon>
    </lineage>
</organism>
<evidence type="ECO:0000313" key="1">
    <source>
        <dbReference type="EMBL" id="MBB4615844.1"/>
    </source>
</evidence>
<evidence type="ECO:0000313" key="2">
    <source>
        <dbReference type="Proteomes" id="UP000538566"/>
    </source>
</evidence>